<keyword evidence="4" id="KW-1185">Reference proteome</keyword>
<sequence length="134" mass="13918">MLRYGLVLLLAFSTAFSLQCFTCDEETCSAEDRVEGCDPSTKCYTLTTKDGLVIRKGCTTDCSREASSAGGLACSTCDGELCNRARNEQRTQIGGGAEPAPPVPSIGGGAVPTPKSASQTSLALLMGAVIARIF</sequence>
<accession>A0AA36CT69</accession>
<gene>
    <name evidence="2" type="ORF">MSPICULIGERA_LOCUS12106</name>
    <name evidence="3" type="ORF">MSPICULIGERA_LOCUS12910</name>
</gene>
<dbReference type="Proteomes" id="UP001177023">
    <property type="component" value="Unassembled WGS sequence"/>
</dbReference>
<dbReference type="SUPFAM" id="SSF57302">
    <property type="entry name" value="Snake toxin-like"/>
    <property type="match status" value="1"/>
</dbReference>
<reference evidence="3" key="1">
    <citation type="submission" date="2023-06" db="EMBL/GenBank/DDBJ databases">
        <authorList>
            <person name="Delattre M."/>
        </authorList>
    </citation>
    <scope>NUCLEOTIDE SEQUENCE</scope>
    <source>
        <strain evidence="3">AF72</strain>
    </source>
</reference>
<dbReference type="EMBL" id="CATQJA010002631">
    <property type="protein sequence ID" value="CAJ0574578.1"/>
    <property type="molecule type" value="Genomic_DNA"/>
</dbReference>
<keyword evidence="1" id="KW-0732">Signal</keyword>
<protein>
    <submittedName>
        <fullName evidence="3">Uncharacterized protein</fullName>
    </submittedName>
</protein>
<proteinExistence type="predicted"/>
<evidence type="ECO:0000256" key="1">
    <source>
        <dbReference type="SAM" id="SignalP"/>
    </source>
</evidence>
<evidence type="ECO:0000313" key="4">
    <source>
        <dbReference type="Proteomes" id="UP001177023"/>
    </source>
</evidence>
<comment type="caution">
    <text evidence="3">The sequence shown here is derived from an EMBL/GenBank/DDBJ whole genome shotgun (WGS) entry which is preliminary data.</text>
</comment>
<dbReference type="InterPro" id="IPR045860">
    <property type="entry name" value="Snake_toxin-like_sf"/>
</dbReference>
<evidence type="ECO:0000313" key="3">
    <source>
        <dbReference type="EMBL" id="CAJ0574578.1"/>
    </source>
</evidence>
<name>A0AA36CT69_9BILA</name>
<feature type="signal peptide" evidence="1">
    <location>
        <begin position="1"/>
        <end position="17"/>
    </location>
</feature>
<feature type="non-terminal residue" evidence="3">
    <location>
        <position position="1"/>
    </location>
</feature>
<organism evidence="3 4">
    <name type="scientific">Mesorhabditis spiculigera</name>
    <dbReference type="NCBI Taxonomy" id="96644"/>
    <lineage>
        <taxon>Eukaryota</taxon>
        <taxon>Metazoa</taxon>
        <taxon>Ecdysozoa</taxon>
        <taxon>Nematoda</taxon>
        <taxon>Chromadorea</taxon>
        <taxon>Rhabditida</taxon>
        <taxon>Rhabditina</taxon>
        <taxon>Rhabditomorpha</taxon>
        <taxon>Rhabditoidea</taxon>
        <taxon>Rhabditidae</taxon>
        <taxon>Mesorhabditinae</taxon>
        <taxon>Mesorhabditis</taxon>
    </lineage>
</organism>
<feature type="chain" id="PRO_5041630189" evidence="1">
    <location>
        <begin position="18"/>
        <end position="134"/>
    </location>
</feature>
<evidence type="ECO:0000313" key="2">
    <source>
        <dbReference type="EMBL" id="CAJ0573756.1"/>
    </source>
</evidence>
<dbReference type="EMBL" id="CATQJA010002622">
    <property type="protein sequence ID" value="CAJ0573756.1"/>
    <property type="molecule type" value="Genomic_DNA"/>
</dbReference>
<dbReference type="AlphaFoldDB" id="A0AA36CT69"/>